<dbReference type="PANTHER" id="PTHR47174">
    <property type="entry name" value="BRIDGING INTEGRATOR 3"/>
    <property type="match status" value="1"/>
</dbReference>
<evidence type="ECO:0000256" key="2">
    <source>
        <dbReference type="PROSITE-ProRule" id="PRU00192"/>
    </source>
</evidence>
<name>A0A1G4KJX7_9SACH</name>
<organism evidence="4 5">
    <name type="scientific">Lachancea nothofagi CBS 11611</name>
    <dbReference type="NCBI Taxonomy" id="1266666"/>
    <lineage>
        <taxon>Eukaryota</taxon>
        <taxon>Fungi</taxon>
        <taxon>Dikarya</taxon>
        <taxon>Ascomycota</taxon>
        <taxon>Saccharomycotina</taxon>
        <taxon>Saccharomycetes</taxon>
        <taxon>Saccharomycetales</taxon>
        <taxon>Saccharomycetaceae</taxon>
        <taxon>Lachancea</taxon>
    </lineage>
</organism>
<evidence type="ECO:0000313" key="4">
    <source>
        <dbReference type="EMBL" id="SCV04876.1"/>
    </source>
</evidence>
<sequence>MVVERKVRCKVQEFVNDKDFVHLKRSVHRKPQIIRQKLSAGTPVQDPVFDEVNRDFKELKCLVKVLLLNCDKYSTGIRCFVERSLALSSQFEYVLNNSRKWTAARSLRSPAAMSTTVAMATGAAINNILSEGPLSSPLEPFTIGSSESDAVEFVSKHDIGRFRSRQEAVRGRIEANLKFVDESLRQPLVKLTQLCLKIECILKERDFCIVDLKSYTEKYNKSNAKKRKKMPPRQARNKMRYARDLELEKLKYESLTATIKIELQVLFKLFGRFLAQWGASFILTSYSIAFTLYSNLGCHNEVMKMMDGADEFLSSSGIDETNLIAAASATPMELPQKPTGIVHKGLLSLPETVAKFHAEFDHVTVHMRGFQVTKFDRLYHATLSSAKESAKVHFRDSAVHGTIPTLYATALYNYTSSDEGHNLGDLSFHRSDVIKVVKKSDPGWWYGEAIRTKQRGYFPANYVEADKFL</sequence>
<evidence type="ECO:0000256" key="1">
    <source>
        <dbReference type="ARBA" id="ARBA00022443"/>
    </source>
</evidence>
<dbReference type="AlphaFoldDB" id="A0A1G4KJX7"/>
<dbReference type="EMBL" id="LT598453">
    <property type="protein sequence ID" value="SCV04876.1"/>
    <property type="molecule type" value="Genomic_DNA"/>
</dbReference>
<dbReference type="Pfam" id="PF00018">
    <property type="entry name" value="SH3_1"/>
    <property type="match status" value="1"/>
</dbReference>
<dbReference type="InterPro" id="IPR001452">
    <property type="entry name" value="SH3_domain"/>
</dbReference>
<dbReference type="Proteomes" id="UP000189911">
    <property type="component" value="Chromosome G"/>
</dbReference>
<dbReference type="InterPro" id="IPR036028">
    <property type="entry name" value="SH3-like_dom_sf"/>
</dbReference>
<dbReference type="GO" id="GO:0097320">
    <property type="term" value="P:plasma membrane tubulation"/>
    <property type="evidence" value="ECO:0007669"/>
    <property type="project" value="TreeGrafter"/>
</dbReference>
<protein>
    <submittedName>
        <fullName evidence="4">LANO_0G13366g1_1</fullName>
    </submittedName>
</protein>
<feature type="domain" description="SH3" evidence="3">
    <location>
        <begin position="403"/>
        <end position="468"/>
    </location>
</feature>
<dbReference type="OrthoDB" id="10255128at2759"/>
<dbReference type="GO" id="GO:0031097">
    <property type="term" value="C:medial cortex"/>
    <property type="evidence" value="ECO:0007669"/>
    <property type="project" value="TreeGrafter"/>
</dbReference>
<dbReference type="PROSITE" id="PS50002">
    <property type="entry name" value="SH3"/>
    <property type="match status" value="1"/>
</dbReference>
<dbReference type="GO" id="GO:0051666">
    <property type="term" value="P:actin cortical patch localization"/>
    <property type="evidence" value="ECO:0007669"/>
    <property type="project" value="InterPro"/>
</dbReference>
<reference evidence="5" key="1">
    <citation type="submission" date="2016-03" db="EMBL/GenBank/DDBJ databases">
        <authorList>
            <person name="Devillers Hugo."/>
        </authorList>
    </citation>
    <scope>NUCLEOTIDE SEQUENCE [LARGE SCALE GENOMIC DNA]</scope>
</reference>
<dbReference type="Gene3D" id="2.30.30.40">
    <property type="entry name" value="SH3 Domains"/>
    <property type="match status" value="1"/>
</dbReference>
<dbReference type="GO" id="GO:0006897">
    <property type="term" value="P:endocytosis"/>
    <property type="evidence" value="ECO:0007669"/>
    <property type="project" value="InterPro"/>
</dbReference>
<dbReference type="InterPro" id="IPR046982">
    <property type="entry name" value="BIN3/RVS161-like"/>
</dbReference>
<keyword evidence="1 2" id="KW-0728">SH3 domain</keyword>
<proteinExistence type="predicted"/>
<gene>
    <name evidence="4" type="ORF">LANO_0G13366G</name>
</gene>
<dbReference type="PRINTS" id="PR00452">
    <property type="entry name" value="SH3DOMAIN"/>
</dbReference>
<dbReference type="InterPro" id="IPR027267">
    <property type="entry name" value="AH/BAR_dom_sf"/>
</dbReference>
<dbReference type="GO" id="GO:1990528">
    <property type="term" value="C:Rvs161p-Rvs167p complex"/>
    <property type="evidence" value="ECO:0007669"/>
    <property type="project" value="TreeGrafter"/>
</dbReference>
<dbReference type="GO" id="GO:0043332">
    <property type="term" value="C:mating projection tip"/>
    <property type="evidence" value="ECO:0007669"/>
    <property type="project" value="TreeGrafter"/>
</dbReference>
<evidence type="ECO:0000259" key="3">
    <source>
        <dbReference type="PROSITE" id="PS50002"/>
    </source>
</evidence>
<dbReference type="CDD" id="cd00174">
    <property type="entry name" value="SH3"/>
    <property type="match status" value="1"/>
</dbReference>
<dbReference type="GO" id="GO:0008289">
    <property type="term" value="F:lipid binding"/>
    <property type="evidence" value="ECO:0007669"/>
    <property type="project" value="TreeGrafter"/>
</dbReference>
<keyword evidence="5" id="KW-1185">Reference proteome</keyword>
<evidence type="ECO:0000313" key="5">
    <source>
        <dbReference type="Proteomes" id="UP000189911"/>
    </source>
</evidence>
<accession>A0A1G4KJX7</accession>
<dbReference type="SMART" id="SM00326">
    <property type="entry name" value="SH3"/>
    <property type="match status" value="1"/>
</dbReference>
<dbReference type="PANTHER" id="PTHR47174:SF1">
    <property type="entry name" value="REDUCED VIABILITY UPON STARVATION PROTEIN 167"/>
    <property type="match status" value="1"/>
</dbReference>
<dbReference type="Gene3D" id="1.20.1270.60">
    <property type="entry name" value="Arfaptin homology (AH) domain/BAR domain"/>
    <property type="match status" value="1"/>
</dbReference>
<dbReference type="SUPFAM" id="SSF103657">
    <property type="entry name" value="BAR/IMD domain-like"/>
    <property type="match status" value="1"/>
</dbReference>
<dbReference type="SUPFAM" id="SSF50044">
    <property type="entry name" value="SH3-domain"/>
    <property type="match status" value="1"/>
</dbReference>
<dbReference type="GO" id="GO:0030479">
    <property type="term" value="C:actin cortical patch"/>
    <property type="evidence" value="ECO:0007669"/>
    <property type="project" value="TreeGrafter"/>
</dbReference>